<comment type="caution">
    <text evidence="5">The sequence shown here is derived from an EMBL/GenBank/DDBJ whole genome shotgun (WGS) entry which is preliminary data.</text>
</comment>
<evidence type="ECO:0000313" key="5">
    <source>
        <dbReference type="EMBL" id="CAK9148434.1"/>
    </source>
</evidence>
<proteinExistence type="inferred from homology"/>
<gene>
    <name evidence="5" type="ORF">ILEXP_LOCUS16372</name>
</gene>
<keyword evidence="4" id="KW-0052">Apoplast</keyword>
<dbReference type="InterPro" id="IPR044859">
    <property type="entry name" value="Allene_oxi_cyc_Dirigent"/>
</dbReference>
<dbReference type="Proteomes" id="UP001642360">
    <property type="component" value="Unassembled WGS sequence"/>
</dbReference>
<dbReference type="EMBL" id="CAUOFW020001748">
    <property type="protein sequence ID" value="CAK9148434.1"/>
    <property type="molecule type" value="Genomic_DNA"/>
</dbReference>
<evidence type="ECO:0000256" key="2">
    <source>
        <dbReference type="ARBA" id="ARBA00011738"/>
    </source>
</evidence>
<dbReference type="GO" id="GO:0048046">
    <property type="term" value="C:apoplast"/>
    <property type="evidence" value="ECO:0007669"/>
    <property type="project" value="UniProtKB-SubCell"/>
</dbReference>
<dbReference type="PANTHER" id="PTHR21495">
    <property type="entry name" value="NUCLEOPORIN-RELATED"/>
    <property type="match status" value="1"/>
</dbReference>
<evidence type="ECO:0000313" key="6">
    <source>
        <dbReference type="Proteomes" id="UP001642360"/>
    </source>
</evidence>
<accession>A0ABC8RZP6</accession>
<organism evidence="5 6">
    <name type="scientific">Ilex paraguariensis</name>
    <name type="common">yerba mate</name>
    <dbReference type="NCBI Taxonomy" id="185542"/>
    <lineage>
        <taxon>Eukaryota</taxon>
        <taxon>Viridiplantae</taxon>
        <taxon>Streptophyta</taxon>
        <taxon>Embryophyta</taxon>
        <taxon>Tracheophyta</taxon>
        <taxon>Spermatophyta</taxon>
        <taxon>Magnoliopsida</taxon>
        <taxon>eudicotyledons</taxon>
        <taxon>Gunneridae</taxon>
        <taxon>Pentapetalae</taxon>
        <taxon>asterids</taxon>
        <taxon>campanulids</taxon>
        <taxon>Aquifoliales</taxon>
        <taxon>Aquifoliaceae</taxon>
        <taxon>Ilex</taxon>
    </lineage>
</organism>
<keyword evidence="6" id="KW-1185">Reference proteome</keyword>
<reference evidence="5 6" key="1">
    <citation type="submission" date="2024-02" db="EMBL/GenBank/DDBJ databases">
        <authorList>
            <person name="Vignale AGUSTIN F."/>
            <person name="Sosa J E."/>
            <person name="Modenutti C."/>
        </authorList>
    </citation>
    <scope>NUCLEOTIDE SEQUENCE [LARGE SCALE GENOMIC DNA]</scope>
</reference>
<dbReference type="Gene3D" id="2.40.480.10">
    <property type="entry name" value="Allene oxide cyclase-like"/>
    <property type="match status" value="1"/>
</dbReference>
<protein>
    <recommendedName>
        <fullName evidence="4">Dirigent protein</fullName>
    </recommendedName>
</protein>
<evidence type="ECO:0000256" key="1">
    <source>
        <dbReference type="ARBA" id="ARBA00010746"/>
    </source>
</evidence>
<comment type="subcellular location">
    <subcellularLocation>
        <location evidence="4">Secreted</location>
        <location evidence="4">Extracellular space</location>
        <location evidence="4">Apoplast</location>
    </subcellularLocation>
</comment>
<evidence type="ECO:0000256" key="4">
    <source>
        <dbReference type="RuleBase" id="RU363099"/>
    </source>
</evidence>
<keyword evidence="3 4" id="KW-0964">Secreted</keyword>
<comment type="similarity">
    <text evidence="1 4">Belongs to the plant dirigent protein family.</text>
</comment>
<name>A0ABC8RZP6_9AQUA</name>
<comment type="function">
    <text evidence="4">Dirigent proteins impart stereoselectivity on the phenoxy radical-coupling reaction, yielding optically active lignans from two molecules of coniferyl alcohol in the biosynthesis of lignans, flavonolignans, and alkaloids and thus plays a central role in plant secondary metabolism.</text>
</comment>
<evidence type="ECO:0000256" key="3">
    <source>
        <dbReference type="ARBA" id="ARBA00022525"/>
    </source>
</evidence>
<comment type="subunit">
    <text evidence="2 4">Homodimer.</text>
</comment>
<dbReference type="AlphaFoldDB" id="A0ABC8RZP6"/>
<dbReference type="Pfam" id="PF03018">
    <property type="entry name" value="Dirigent"/>
    <property type="match status" value="1"/>
</dbReference>
<dbReference type="InterPro" id="IPR004265">
    <property type="entry name" value="Dirigent"/>
</dbReference>
<dbReference type="GO" id="GO:0009699">
    <property type="term" value="P:phenylpropanoid biosynthetic process"/>
    <property type="evidence" value="ECO:0007669"/>
    <property type="project" value="UniProtKB-ARBA"/>
</dbReference>
<sequence>MAKTLYKMSSIIFIMFFFSLLLLGNSHTFSRNLSKESLDLKEEKLAHLHFYFHDVVTGPNATAYRVAQATITNTSATGFGAVVVLDNALTEGPNLSSKLVGRAQGIYALAALNESSLLMVLNFEFIEGVYNGSTLTILGRNPVFSPVREMPIVGGIGVFRFSRGYVQAKTFFFDMKTGYTVVEYNVYVLHY</sequence>